<dbReference type="Gene3D" id="3.10.20.90">
    <property type="entry name" value="Phosphatidylinositol 3-kinase Catalytic Subunit, Chain A, domain 1"/>
    <property type="match status" value="1"/>
</dbReference>
<keyword evidence="2" id="KW-0539">Nucleus</keyword>
<dbReference type="GO" id="GO:0045944">
    <property type="term" value="P:positive regulation of transcription by RNA polymerase II"/>
    <property type="evidence" value="ECO:0007669"/>
    <property type="project" value="TreeGrafter"/>
</dbReference>
<dbReference type="CDD" id="cd01763">
    <property type="entry name" value="Ubl_SUMO_like"/>
    <property type="match status" value="1"/>
</dbReference>
<evidence type="ECO:0000256" key="1">
    <source>
        <dbReference type="ARBA" id="ARBA00004123"/>
    </source>
</evidence>
<dbReference type="PANTHER" id="PTHR47187">
    <property type="entry name" value="NFATC2-INTERACTING PROTEIN"/>
    <property type="match status" value="1"/>
</dbReference>
<dbReference type="OrthoDB" id="442921at2759"/>
<dbReference type="EMBL" id="MTYJ01000070">
    <property type="protein sequence ID" value="OQV16795.1"/>
    <property type="molecule type" value="Genomic_DNA"/>
</dbReference>
<gene>
    <name evidence="4" type="ORF">BV898_09151</name>
</gene>
<comment type="caution">
    <text evidence="4">The sequence shown here is derived from an EMBL/GenBank/DDBJ whole genome shotgun (WGS) entry which is preliminary data.</text>
</comment>
<dbReference type="GO" id="GO:0005634">
    <property type="term" value="C:nucleus"/>
    <property type="evidence" value="ECO:0007669"/>
    <property type="project" value="UniProtKB-SubCell"/>
</dbReference>
<protein>
    <recommendedName>
        <fullName evidence="3">Rad60/SUMO-like domain-containing protein</fullName>
    </recommendedName>
</protein>
<dbReference type="Pfam" id="PF11976">
    <property type="entry name" value="Rad60-SLD"/>
    <property type="match status" value="1"/>
</dbReference>
<organism evidence="4 5">
    <name type="scientific">Hypsibius exemplaris</name>
    <name type="common">Freshwater tardigrade</name>
    <dbReference type="NCBI Taxonomy" id="2072580"/>
    <lineage>
        <taxon>Eukaryota</taxon>
        <taxon>Metazoa</taxon>
        <taxon>Ecdysozoa</taxon>
        <taxon>Tardigrada</taxon>
        <taxon>Eutardigrada</taxon>
        <taxon>Parachela</taxon>
        <taxon>Hypsibioidea</taxon>
        <taxon>Hypsibiidae</taxon>
        <taxon>Hypsibius</taxon>
    </lineage>
</organism>
<name>A0A1W0WNL9_HYPEX</name>
<proteinExistence type="predicted"/>
<dbReference type="InterPro" id="IPR052324">
    <property type="entry name" value="NFATC2-Int_DNA_Repair"/>
</dbReference>
<dbReference type="InterPro" id="IPR029071">
    <property type="entry name" value="Ubiquitin-like_domsf"/>
</dbReference>
<dbReference type="Proteomes" id="UP000192578">
    <property type="component" value="Unassembled WGS sequence"/>
</dbReference>
<evidence type="ECO:0000313" key="5">
    <source>
        <dbReference type="Proteomes" id="UP000192578"/>
    </source>
</evidence>
<dbReference type="SUPFAM" id="SSF54236">
    <property type="entry name" value="Ubiquitin-like"/>
    <property type="match status" value="1"/>
</dbReference>
<evidence type="ECO:0000313" key="4">
    <source>
        <dbReference type="EMBL" id="OQV16795.1"/>
    </source>
</evidence>
<comment type="subcellular location">
    <subcellularLocation>
        <location evidence="1">Nucleus</location>
    </subcellularLocation>
</comment>
<feature type="domain" description="Rad60/SUMO-like" evidence="3">
    <location>
        <begin position="275"/>
        <end position="332"/>
    </location>
</feature>
<reference evidence="5" key="1">
    <citation type="submission" date="2017-01" db="EMBL/GenBank/DDBJ databases">
        <title>Comparative genomics of anhydrobiosis in the tardigrade Hypsibius dujardini.</title>
        <authorList>
            <person name="Yoshida Y."/>
            <person name="Koutsovoulos G."/>
            <person name="Laetsch D."/>
            <person name="Stevens L."/>
            <person name="Kumar S."/>
            <person name="Horikawa D."/>
            <person name="Ishino K."/>
            <person name="Komine S."/>
            <person name="Tomita M."/>
            <person name="Blaxter M."/>
            <person name="Arakawa K."/>
        </authorList>
    </citation>
    <scope>NUCLEOTIDE SEQUENCE [LARGE SCALE GENOMIC DNA]</scope>
    <source>
        <strain evidence="5">Z151</strain>
    </source>
</reference>
<sequence>MASTTAGTSKTGSYSNPYNIKRIVGKNRMKAVAAKVAAKVVAKKVEVEAKAKTDEAPVLDVGSDSDSDCVVLDSGEEDVLTSSPLPNRRRRRPELEILDSPVLVSTEKSARKRKKRLSKAEKVSLARKEEAAAASRKVREDLLANLGSSEDEVADSVSTKADSLNSGKELIFVLWKQERHKFRLTKSEPLRPVFQQMAVTMSTAPEKVLIFCNSDPAHTVSALDCLLDVGTERMFLSAHKEAPSDDGTGGVAVEDTIPEAYRISFNVQVGGSKVRTKVTTDKRETLQAFMDRYARAVGQSGRKIAFSFDGDRLDPTKRPEDYDLEGDEMIDAKML</sequence>
<keyword evidence="5" id="KW-1185">Reference proteome</keyword>
<dbReference type="InterPro" id="IPR022617">
    <property type="entry name" value="Rad60/SUMO-like_dom"/>
</dbReference>
<evidence type="ECO:0000256" key="2">
    <source>
        <dbReference type="ARBA" id="ARBA00023242"/>
    </source>
</evidence>
<accession>A0A1W0WNL9</accession>
<evidence type="ECO:0000259" key="3">
    <source>
        <dbReference type="Pfam" id="PF11976"/>
    </source>
</evidence>
<dbReference type="AlphaFoldDB" id="A0A1W0WNL9"/>
<dbReference type="PANTHER" id="PTHR47187:SF1">
    <property type="entry name" value="NFATC2-INTERACTING PROTEIN"/>
    <property type="match status" value="1"/>
</dbReference>